<dbReference type="GO" id="GO:0008483">
    <property type="term" value="F:transaminase activity"/>
    <property type="evidence" value="ECO:0007669"/>
    <property type="project" value="UniProtKB-KW"/>
</dbReference>
<dbReference type="AlphaFoldDB" id="Q0BAS2"/>
<dbReference type="SUPFAM" id="SSF53383">
    <property type="entry name" value="PLP-dependent transferases"/>
    <property type="match status" value="1"/>
</dbReference>
<dbReference type="Proteomes" id="UP000000662">
    <property type="component" value="Chromosome 1"/>
</dbReference>
<evidence type="ECO:0000256" key="1">
    <source>
        <dbReference type="ARBA" id="ARBA00001933"/>
    </source>
</evidence>
<evidence type="ECO:0000256" key="2">
    <source>
        <dbReference type="ARBA" id="ARBA00022576"/>
    </source>
</evidence>
<accession>Q0BAS2</accession>
<dbReference type="Gene3D" id="3.90.1150.10">
    <property type="entry name" value="Aspartate Aminotransferase, domain 1"/>
    <property type="match status" value="1"/>
</dbReference>
<proteinExistence type="predicted"/>
<keyword evidence="6" id="KW-1185">Reference proteome</keyword>
<protein>
    <submittedName>
        <fullName evidence="5">2-aminoethylphosphonate--pyruvate transaminase</fullName>
    </submittedName>
</protein>
<dbReference type="PANTHER" id="PTHR42778">
    <property type="entry name" value="2-AMINOETHYLPHOSPHONATE--PYRUVATE TRANSAMINASE"/>
    <property type="match status" value="1"/>
</dbReference>
<keyword evidence="4" id="KW-0663">Pyridoxal phosphate</keyword>
<comment type="cofactor">
    <cofactor evidence="1">
        <name>pyridoxal 5'-phosphate</name>
        <dbReference type="ChEBI" id="CHEBI:597326"/>
    </cofactor>
</comment>
<evidence type="ECO:0000256" key="4">
    <source>
        <dbReference type="ARBA" id="ARBA00022898"/>
    </source>
</evidence>
<dbReference type="InterPro" id="IPR015422">
    <property type="entry name" value="PyrdxlP-dep_Trfase_small"/>
</dbReference>
<organism evidence="5 6">
    <name type="scientific">Burkholderia ambifaria (strain ATCC BAA-244 / DSM 16087 / CCUG 44356 / LMG 19182 / AMMD)</name>
    <name type="common">Burkholderia cepacia (strain AMMD)</name>
    <dbReference type="NCBI Taxonomy" id="339670"/>
    <lineage>
        <taxon>Bacteria</taxon>
        <taxon>Pseudomonadati</taxon>
        <taxon>Pseudomonadota</taxon>
        <taxon>Betaproteobacteria</taxon>
        <taxon>Burkholderiales</taxon>
        <taxon>Burkholderiaceae</taxon>
        <taxon>Burkholderia</taxon>
        <taxon>Burkholderia cepacia complex</taxon>
    </lineage>
</organism>
<dbReference type="eggNOG" id="COG0075">
    <property type="taxonomic scope" value="Bacteria"/>
</dbReference>
<dbReference type="KEGG" id="bam:Bamb_3195"/>
<dbReference type="EMBL" id="CP000440">
    <property type="protein sequence ID" value="ABI88751.1"/>
    <property type="molecule type" value="Genomic_DNA"/>
</dbReference>
<dbReference type="InterPro" id="IPR015424">
    <property type="entry name" value="PyrdxlP-dep_Trfase"/>
</dbReference>
<reference evidence="5" key="1">
    <citation type="submission" date="2009-01" db="EMBL/GenBank/DDBJ databases">
        <title>Complete sequence of Chromosome 1 of Burkholderia cepacia AMMD.</title>
        <authorList>
            <consortium name="US DOE Joint Genome Institute"/>
            <person name="Copeland A."/>
            <person name="Lucas S."/>
            <person name="Lapidus A."/>
            <person name="Barry K."/>
            <person name="Detter J.C."/>
            <person name="Glavina del Rio T."/>
            <person name="Hammon N."/>
            <person name="Israni S."/>
            <person name="Pitluck S."/>
            <person name="Bruce D."/>
            <person name="Chain P."/>
            <person name="Malfatti S."/>
            <person name="Shin M."/>
            <person name="Vergez L."/>
            <person name="Schmutz J."/>
            <person name="Larimer F."/>
            <person name="Land M."/>
            <person name="Hauser L."/>
            <person name="Kyrpides N."/>
            <person name="Kim E."/>
            <person name="Parke J."/>
            <person name="Coenye T."/>
            <person name="Konstantinidis K."/>
            <person name="Ramette A."/>
            <person name="Tiedje J."/>
            <person name="Richardson P."/>
        </authorList>
    </citation>
    <scope>NUCLEOTIDE SEQUENCE [LARGE SCALE GENOMIC DNA]</scope>
    <source>
        <strain evidence="5">AMMD</strain>
    </source>
</reference>
<evidence type="ECO:0000256" key="3">
    <source>
        <dbReference type="ARBA" id="ARBA00022679"/>
    </source>
</evidence>
<evidence type="ECO:0000313" key="6">
    <source>
        <dbReference type="Proteomes" id="UP000000662"/>
    </source>
</evidence>
<sequence>MYMQRTTQWRFTAPTHVVAALDAAVAQYVDEGGLAARGGRFYQEVKKRGYILYPGKLTEVETFRVGCIGHFPEAGIPGAVAAIADTLKAMGVRRVSADASA</sequence>
<keyword evidence="3" id="KW-0808">Transferase</keyword>
<gene>
    <name evidence="5" type="ordered locus">Bamb_3195</name>
</gene>
<name>Q0BAS2_BURCM</name>
<dbReference type="PANTHER" id="PTHR42778:SF1">
    <property type="entry name" value="2-AMINOETHYLPHOSPHONATE--PYRUVATE TRANSAMINASE"/>
    <property type="match status" value="1"/>
</dbReference>
<keyword evidence="2" id="KW-0032">Aminotransferase</keyword>
<evidence type="ECO:0000313" key="5">
    <source>
        <dbReference type="EMBL" id="ABI88751.1"/>
    </source>
</evidence>